<feature type="compositionally biased region" description="Polar residues" evidence="2">
    <location>
        <begin position="1011"/>
        <end position="1026"/>
    </location>
</feature>
<keyword evidence="3" id="KW-0812">Transmembrane</keyword>
<feature type="region of interest" description="Disordered" evidence="2">
    <location>
        <begin position="1681"/>
        <end position="1702"/>
    </location>
</feature>
<reference evidence="4" key="1">
    <citation type="submission" date="2020-06" db="EMBL/GenBank/DDBJ databases">
        <title>Draft genome of Bugula neritina, a colonial animal packing powerful symbionts and potential medicines.</title>
        <authorList>
            <person name="Rayko M."/>
        </authorList>
    </citation>
    <scope>NUCLEOTIDE SEQUENCE [LARGE SCALE GENOMIC DNA]</scope>
    <source>
        <strain evidence="4">Kwan_BN1</strain>
    </source>
</reference>
<dbReference type="GO" id="GO:0036064">
    <property type="term" value="C:ciliary basal body"/>
    <property type="evidence" value="ECO:0007669"/>
    <property type="project" value="TreeGrafter"/>
</dbReference>
<feature type="compositionally biased region" description="Polar residues" evidence="2">
    <location>
        <begin position="1419"/>
        <end position="1428"/>
    </location>
</feature>
<dbReference type="Proteomes" id="UP000593567">
    <property type="component" value="Unassembled WGS sequence"/>
</dbReference>
<dbReference type="GO" id="GO:0005814">
    <property type="term" value="C:centriole"/>
    <property type="evidence" value="ECO:0007669"/>
    <property type="project" value="TreeGrafter"/>
</dbReference>
<feature type="region of interest" description="Disordered" evidence="2">
    <location>
        <begin position="1484"/>
        <end position="1669"/>
    </location>
</feature>
<feature type="region of interest" description="Disordered" evidence="2">
    <location>
        <begin position="869"/>
        <end position="917"/>
    </location>
</feature>
<feature type="region of interest" description="Disordered" evidence="2">
    <location>
        <begin position="1789"/>
        <end position="1877"/>
    </location>
</feature>
<proteinExistence type="predicted"/>
<evidence type="ECO:0000313" key="5">
    <source>
        <dbReference type="Proteomes" id="UP000593567"/>
    </source>
</evidence>
<feature type="coiled-coil region" evidence="1">
    <location>
        <begin position="463"/>
        <end position="490"/>
    </location>
</feature>
<keyword evidence="3" id="KW-1133">Transmembrane helix</keyword>
<feature type="region of interest" description="Disordered" evidence="2">
    <location>
        <begin position="1305"/>
        <end position="1452"/>
    </location>
</feature>
<feature type="region of interest" description="Disordered" evidence="2">
    <location>
        <begin position="2019"/>
        <end position="2038"/>
    </location>
</feature>
<evidence type="ECO:0000256" key="2">
    <source>
        <dbReference type="SAM" id="MobiDB-lite"/>
    </source>
</evidence>
<evidence type="ECO:0000256" key="3">
    <source>
        <dbReference type="SAM" id="Phobius"/>
    </source>
</evidence>
<feature type="compositionally biased region" description="Polar residues" evidence="2">
    <location>
        <begin position="2027"/>
        <end position="2038"/>
    </location>
</feature>
<dbReference type="GO" id="GO:0007224">
    <property type="term" value="P:smoothened signaling pathway"/>
    <property type="evidence" value="ECO:0007669"/>
    <property type="project" value="InterPro"/>
</dbReference>
<feature type="transmembrane region" description="Helical" evidence="3">
    <location>
        <begin position="269"/>
        <end position="287"/>
    </location>
</feature>
<dbReference type="PANTHER" id="PTHR15721">
    <property type="entry name" value="KIAA0586 PROTEIN"/>
    <property type="match status" value="1"/>
</dbReference>
<feature type="region of interest" description="Disordered" evidence="2">
    <location>
        <begin position="1953"/>
        <end position="1976"/>
    </location>
</feature>
<feature type="compositionally biased region" description="Low complexity" evidence="2">
    <location>
        <begin position="1821"/>
        <end position="1832"/>
    </location>
</feature>
<feature type="region of interest" description="Disordered" evidence="2">
    <location>
        <begin position="1236"/>
        <end position="1258"/>
    </location>
</feature>
<feature type="compositionally biased region" description="Basic and acidic residues" evidence="2">
    <location>
        <begin position="1348"/>
        <end position="1357"/>
    </location>
</feature>
<feature type="region of interest" description="Disordered" evidence="2">
    <location>
        <begin position="36"/>
        <end position="125"/>
    </location>
</feature>
<accession>A0A7J7K6C6</accession>
<keyword evidence="5" id="KW-1185">Reference proteome</keyword>
<dbReference type="EMBL" id="VXIV02001233">
    <property type="protein sequence ID" value="KAF6033807.1"/>
    <property type="molecule type" value="Genomic_DNA"/>
</dbReference>
<organism evidence="4 5">
    <name type="scientific">Bugula neritina</name>
    <name type="common">Brown bryozoan</name>
    <name type="synonym">Sertularia neritina</name>
    <dbReference type="NCBI Taxonomy" id="10212"/>
    <lineage>
        <taxon>Eukaryota</taxon>
        <taxon>Metazoa</taxon>
        <taxon>Spiralia</taxon>
        <taxon>Lophotrochozoa</taxon>
        <taxon>Bryozoa</taxon>
        <taxon>Gymnolaemata</taxon>
        <taxon>Cheilostomatida</taxon>
        <taxon>Flustrina</taxon>
        <taxon>Buguloidea</taxon>
        <taxon>Bugulidae</taxon>
        <taxon>Bugula</taxon>
    </lineage>
</organism>
<name>A0A7J7K6C6_BUGNE</name>
<feature type="compositionally biased region" description="Basic and acidic residues" evidence="2">
    <location>
        <begin position="597"/>
        <end position="606"/>
    </location>
</feature>
<comment type="caution">
    <text evidence="4">The sequence shown here is derived from an EMBL/GenBank/DDBJ whole genome shotgun (WGS) entry which is preliminary data.</text>
</comment>
<dbReference type="OrthoDB" id="10057439at2759"/>
<feature type="transmembrane region" description="Helical" evidence="3">
    <location>
        <begin position="294"/>
        <end position="313"/>
    </location>
</feature>
<feature type="compositionally biased region" description="Polar residues" evidence="2">
    <location>
        <begin position="1586"/>
        <end position="1626"/>
    </location>
</feature>
<feature type="region of interest" description="Disordered" evidence="2">
    <location>
        <begin position="1081"/>
        <end position="1146"/>
    </location>
</feature>
<protein>
    <submittedName>
        <fullName evidence="4">Uncharacterized protein</fullName>
    </submittedName>
</protein>
<keyword evidence="1" id="KW-0175">Coiled coil</keyword>
<dbReference type="InterPro" id="IPR029246">
    <property type="entry name" value="TALPID3"/>
</dbReference>
<evidence type="ECO:0000313" key="4">
    <source>
        <dbReference type="EMBL" id="KAF6033807.1"/>
    </source>
</evidence>
<feature type="compositionally biased region" description="Basic and acidic residues" evidence="2">
    <location>
        <begin position="1681"/>
        <end position="1695"/>
    </location>
</feature>
<feature type="compositionally biased region" description="Polar residues" evidence="2">
    <location>
        <begin position="1048"/>
        <end position="1061"/>
    </location>
</feature>
<feature type="compositionally biased region" description="Low complexity" evidence="2">
    <location>
        <begin position="65"/>
        <end position="80"/>
    </location>
</feature>
<evidence type="ECO:0000256" key="1">
    <source>
        <dbReference type="SAM" id="Coils"/>
    </source>
</evidence>
<sequence length="2038" mass="222537">MAREEISDESLWKLFESSTNDLLSQSVIHKTKLAAEAVISHKSRPERKQERKTDRSQSLLVLTTSPSEAASKPPSKSLAAGVSESPPLNTSHPQLASALSVDEPKSPTGDLATPTNNSSSSTDDAFVPHVLDTVVEESSRESVLSTNIVKVKVKDVREIVSPLETRIHENQDNDETTPQVVDRNAANINSSDDCMETISALMQPENYKYTGSIPGGVFVTVEKHTLDGATTSKHVSSTPLSANVKLASDDLDKVSQSASSSSCQSSFDIPVISYSIVLLLYCIRVYFLYLHYPCIYPVCTSFIYVYICIYLLYAQQHPVVKRLPDKPEAAVGERGGSTVTVLPERDTRIGTGICQGRGKTMLTNPQLMGQDVQVKQCETRLPKNTYSVPVKRVVNPDDLRAAGTASGHSPTSPAISGILPAKNITIQHELVGSQFATSLMERLAGLAAVPAAQTGGNQELKEIKCLEGKLKETEVELSALKEQMSRQQVDDQNKLLMELVQSQKNLNSQLLGLRSLEHPKSRLARDVVYNPLETPAPRSKLPAAAEREESPTGFMEQVVRSYPSPMSPQKPHHVSRSAKGFTSPGKAQRKSSPPSSPERRLAKNRELSPATAQRNIDDVIRQEKLQTETNHQLHLLQDKVDRLVDEQRMQSLQVEQGLRRSAPIDRYLNDVRTITEANSQVPVRDTLSQAKLKSAKKAKKDDLDVTFVQEEAETVTLATQIMERLAKLRKRKQLSEDNMATVMALRERDQAYLNIDDEACNEEARLRKLIKSHLDRAEADVKKQVSQIDFIPKPLHDVNVASTQPPIKYKTAAQRLKAIQAKIDTGIARKPKIPVNKENEPLDLYKDENYIRRVYGKALYHSQRRTIERAKPDPPTRPVPFKKTTGKTVKSEKSQTKEDKSSLLKKGTILQKHKPTNQVPVSSIKKITPKATVCTGVSPPQAITPTTVLGSGMRIELEDHTKMVFDVLPLSQSELRTQSTKSDAYGGSADDTLKSRQREQSPVTVDKAASSPASLSESDANVNNNAKSDRDASSGADRKQEETEDSVTSEWQESVEDSASQQPALVMTADSLDLSAVTPVAAQTKKGQEGQGKSHSTPIDAADQSYLGLHQPPPRVWEEFANNPPQQLSLDDKSRSDDILTPPTSLPGYQYRQNEQVPAAKLLQTPAVKYQELYGGVNSRQVGAGASKYPPEQWNVDPVSEKPLYDPTEMATRDWLEQRLMSKCIERMIKEYPLRKPISNTDPTHGDGGGNSETGSVDNTLIAGAMGEGGVAQVYIDAGRPINTQQVKDVMRECLAEKIRTMLGTREMLDRTPGDVMEPQARQSEGKLDNIDQSEKVAQKAELLFQPEQRERVRTPEKTPPTTPPAQSVSTKLVAHTPEPSPPSSLSLEASYADGGSGVLGQRGVRRQKSDVETAGSRMPSTPLQLSRQNEDNKVNVQEEAIPPSPAPPSVLPAAADAVERLQGQEEKLHLSQVSLWDTLSAAQTQDSVLDEEPPFEMRYSIETPEPTPPSSPPQAVSVQTSLTEQVLQAKLAATKESVRRSESVATSLDVSRYLEESRPQTPQRRPPSVAQTPEVIRVAPAQSPAALNQSASALNQSAGSQVVAVQSEPDVSSSTVTETQMNTVSEGEWVLKSDGQLTPRGEGTLADLSLASTSDEEQPPAQSCHDVTDHRATVVHVKSQDEEVEPSEHSHSEGEILGPPKTNPLVALLSKLGETPKAFKSLKVEEEGEYVVGSSSRRGDVKTDADHTLHLSDLANTSHGKAKRQLLGNIESNKSSSSSGGFAFADSKQVTMRPQQLQQAVSNMTVSHPATPQAANHVTPSRSSSVKRPVPGMIQSTLDSSRKSRPTSSLRTTGEFSQMSNLPTASFSQTRESVDSPDRMQAEALLRSGGYLTNTYADTTSDVSAHLRSNTVTPNTQQLLARTIDTQGLSTGVSTALLDTNLLLADTLDRQPSGQPWGSEVRRSTRDSMTAGSGTYNVTESVDSVSSGGILRTSNEYTRTLTGTPSANKPRQYLRFSVPTGDEETSQSSDNISEINF</sequence>
<feature type="compositionally biased region" description="Low complexity" evidence="2">
    <location>
        <begin position="115"/>
        <end position="124"/>
    </location>
</feature>
<feature type="compositionally biased region" description="Basic and acidic residues" evidence="2">
    <location>
        <begin position="1324"/>
        <end position="1339"/>
    </location>
</feature>
<feature type="compositionally biased region" description="Basic and acidic residues" evidence="2">
    <location>
        <begin position="1027"/>
        <end position="1041"/>
    </location>
</feature>
<feature type="compositionally biased region" description="Polar residues" evidence="2">
    <location>
        <begin position="1847"/>
        <end position="1872"/>
    </location>
</feature>
<gene>
    <name evidence="4" type="ORF">EB796_007884</name>
</gene>
<feature type="compositionally biased region" description="Basic and acidic residues" evidence="2">
    <location>
        <begin position="46"/>
        <end position="55"/>
    </location>
</feature>
<dbReference type="PANTHER" id="PTHR15721:SF2">
    <property type="entry name" value="PROTEIN TALPID3"/>
    <property type="match status" value="1"/>
</dbReference>
<keyword evidence="3" id="KW-0472">Membrane</keyword>
<feature type="compositionally biased region" description="Polar residues" evidence="2">
    <location>
        <begin position="1515"/>
        <end position="1527"/>
    </location>
</feature>
<feature type="region of interest" description="Disordered" evidence="2">
    <location>
        <begin position="527"/>
        <end position="616"/>
    </location>
</feature>
<feature type="region of interest" description="Disordered" evidence="2">
    <location>
        <begin position="976"/>
        <end position="1061"/>
    </location>
</feature>
<feature type="compositionally biased region" description="Polar residues" evidence="2">
    <location>
        <begin position="1790"/>
        <end position="1820"/>
    </location>
</feature>
<feature type="compositionally biased region" description="Basic and acidic residues" evidence="2">
    <location>
        <begin position="889"/>
        <end position="902"/>
    </location>
</feature>